<dbReference type="NCBIfam" id="NF012200">
    <property type="entry name" value="choice_anch_D"/>
    <property type="match status" value="1"/>
</dbReference>
<dbReference type="InterPro" id="IPR013783">
    <property type="entry name" value="Ig-like_fold"/>
</dbReference>
<reference evidence="4 5" key="1">
    <citation type="submission" date="2018-06" db="EMBL/GenBank/DDBJ databases">
        <title>Genomic Encyclopedia of Archaeal and Bacterial Type Strains, Phase II (KMG-II): from individual species to whole genera.</title>
        <authorList>
            <person name="Goeker M."/>
        </authorList>
    </citation>
    <scope>NUCLEOTIDE SEQUENCE [LARGE SCALE GENOMIC DNA]</scope>
    <source>
        <strain evidence="4 5">DSM 12408</strain>
    </source>
</reference>
<organism evidence="4 5">
    <name type="scientific">Gelidibacter algens</name>
    <dbReference type="NCBI Taxonomy" id="49280"/>
    <lineage>
        <taxon>Bacteria</taxon>
        <taxon>Pseudomonadati</taxon>
        <taxon>Bacteroidota</taxon>
        <taxon>Flavobacteriia</taxon>
        <taxon>Flavobacteriales</taxon>
        <taxon>Flavobacteriaceae</taxon>
        <taxon>Gelidibacter</taxon>
    </lineage>
</organism>
<sequence>MKKNYIKKNQFKFVFVIIISIMSGHLWATDYYVDAVNGNNANSGLSTTLAKQTIQSAANLTLPGDTVYIMNGTYNSTNGPLLTINIGGNASNYITFKPLAGHSPLLKASGNVWDAVVIDASYIVFEGLELEGNNANLTLAGAQTSYEQSKTAPPSFNANFNTNAISVAKTGNPHHIIIRNLKVHDFPAGGIGVGAADYITIENNVVYNNSWYTMYATSGISVFGPKAIDAVTTYKIIIRGNICYGNKTQIKWRRSLTGVDNLSDGNGIIIDANNGTQGKPVYTGRTLVENNVSYNNGGSGIHAFQAVRVDIINNTAYNNGTVVGYAEIFGQECSDVKIFNNIMFARTGGNCNGNDSGAVYDYNLYHNGPSFRNGANDKTGNPNFVTLALDATANFRLQNTSPAVNNGSNTVGQFAATDILGLARPVGFSSDMGAYEYPTVIPRAEMNIRQGITDVFDNTGSFDFGSVASTTPQIVTFTIQNIGDLALNLTGTPKVVVTGTGFSLETDAPDSVSAGSSVTFQVKLTTVTVGVYTGTISIANSDANENPYNFAITGYGYDGTKALQTITFNELPVKVIGNPDFDPGATTTSGLPIAYTSSNGAVATIVAGQIRILGAGTSTITASQAGDGATNPANSLSQILTVTPVLPPAGSNMIANPSFDTDTTGWGFSNKNGGSSTLDMVTLPGYDTNVAKVTVTNLGNSTGIDNVQLSYNRVFVVKGKNYLLSFRGSADVSRNINLILLMSGSPYSTIYNKSAIPLTTTPTNFGPYTFTSSFTGYVDFRFHLGGTISTPVYLDNISIMEDVTLGVNQIDSPKDVVFAYPNPARDLININFSGKSKDNVVIGLYDLQGRLQKEKNYSTINAGSSSVEFVVDSLSNGMYLLKVSDHSGVIKTLKILIRN</sequence>
<name>A0A327SGW6_9FLAO</name>
<dbReference type="Pfam" id="PF18962">
    <property type="entry name" value="Por_Secre_tail"/>
    <property type="match status" value="1"/>
</dbReference>
<dbReference type="Gene3D" id="2.160.20.10">
    <property type="entry name" value="Single-stranded right-handed beta-helix, Pectin lyase-like"/>
    <property type="match status" value="1"/>
</dbReference>
<dbReference type="Proteomes" id="UP000248987">
    <property type="component" value="Unassembled WGS sequence"/>
</dbReference>
<proteinExistence type="predicted"/>
<evidence type="ECO:0000259" key="3">
    <source>
        <dbReference type="Pfam" id="PF18962"/>
    </source>
</evidence>
<dbReference type="InterPro" id="IPR059226">
    <property type="entry name" value="Choice_anch_Q_dom"/>
</dbReference>
<dbReference type="NCBIfam" id="TIGR04183">
    <property type="entry name" value="Por_Secre_tail"/>
    <property type="match status" value="1"/>
</dbReference>
<dbReference type="SMART" id="SM00710">
    <property type="entry name" value="PbH1"/>
    <property type="match status" value="5"/>
</dbReference>
<dbReference type="InterPro" id="IPR011050">
    <property type="entry name" value="Pectin_lyase_fold/virulence"/>
</dbReference>
<dbReference type="Gene3D" id="2.60.120.260">
    <property type="entry name" value="Galactose-binding domain-like"/>
    <property type="match status" value="1"/>
</dbReference>
<dbReference type="SUPFAM" id="SSF51126">
    <property type="entry name" value="Pectin lyase-like"/>
    <property type="match status" value="1"/>
</dbReference>
<gene>
    <name evidence="4" type="ORF">LX77_00647</name>
</gene>
<keyword evidence="1 2" id="KW-0732">Signal</keyword>
<feature type="domain" description="Secretion system C-terminal sorting" evidence="3">
    <location>
        <begin position="820"/>
        <end position="893"/>
    </location>
</feature>
<dbReference type="InterPro" id="IPR012334">
    <property type="entry name" value="Pectin_lyas_fold"/>
</dbReference>
<keyword evidence="5" id="KW-1185">Reference proteome</keyword>
<dbReference type="AlphaFoldDB" id="A0A327SGW6"/>
<dbReference type="NCBIfam" id="NF041518">
    <property type="entry name" value="choice_anch_Q"/>
    <property type="match status" value="1"/>
</dbReference>
<dbReference type="EMBL" id="QLLQ01000001">
    <property type="protein sequence ID" value="RAJ28071.1"/>
    <property type="molecule type" value="Genomic_DNA"/>
</dbReference>
<feature type="signal peptide" evidence="2">
    <location>
        <begin position="1"/>
        <end position="28"/>
    </location>
</feature>
<evidence type="ECO:0000256" key="2">
    <source>
        <dbReference type="SAM" id="SignalP"/>
    </source>
</evidence>
<dbReference type="RefSeq" id="WP_111625737.1">
    <property type="nucleotide sequence ID" value="NZ_QLLQ01000001.1"/>
</dbReference>
<evidence type="ECO:0000256" key="1">
    <source>
        <dbReference type="ARBA" id="ARBA00022729"/>
    </source>
</evidence>
<dbReference type="Gene3D" id="2.60.40.10">
    <property type="entry name" value="Immunoglobulins"/>
    <property type="match status" value="1"/>
</dbReference>
<comment type="caution">
    <text evidence="4">The sequence shown here is derived from an EMBL/GenBank/DDBJ whole genome shotgun (WGS) entry which is preliminary data.</text>
</comment>
<evidence type="ECO:0000313" key="5">
    <source>
        <dbReference type="Proteomes" id="UP000248987"/>
    </source>
</evidence>
<dbReference type="InterPro" id="IPR026444">
    <property type="entry name" value="Secre_tail"/>
</dbReference>
<dbReference type="InterPro" id="IPR008979">
    <property type="entry name" value="Galactose-bd-like_sf"/>
</dbReference>
<evidence type="ECO:0000313" key="4">
    <source>
        <dbReference type="EMBL" id="RAJ28071.1"/>
    </source>
</evidence>
<dbReference type="Gene3D" id="2.60.40.1080">
    <property type="match status" value="1"/>
</dbReference>
<accession>A0A327SGW6</accession>
<feature type="chain" id="PRO_5016316021" evidence="2">
    <location>
        <begin position="29"/>
        <end position="899"/>
    </location>
</feature>
<dbReference type="InterPro" id="IPR006626">
    <property type="entry name" value="PbH1"/>
</dbReference>
<dbReference type="SUPFAM" id="SSF49785">
    <property type="entry name" value="Galactose-binding domain-like"/>
    <property type="match status" value="1"/>
</dbReference>
<protein>
    <submittedName>
        <fullName evidence="4">Putative secreted protein (Por secretion system target)</fullName>
    </submittedName>
</protein>